<accession>A0A2S5KWT7</accession>
<reference evidence="2 3" key="1">
    <citation type="submission" date="2018-02" db="EMBL/GenBank/DDBJ databases">
        <title>novel marine gammaproteobacteria from coastal saline agro ecosystem.</title>
        <authorList>
            <person name="Krishnan R."/>
            <person name="Ramesh Kumar N."/>
        </authorList>
    </citation>
    <scope>NUCLEOTIDE SEQUENCE [LARGE SCALE GENOMIC DNA]</scope>
    <source>
        <strain evidence="2 3">228</strain>
    </source>
</reference>
<dbReference type="OrthoDB" id="9800846at2"/>
<dbReference type="Proteomes" id="UP000238196">
    <property type="component" value="Unassembled WGS sequence"/>
</dbReference>
<dbReference type="Pfam" id="PF01408">
    <property type="entry name" value="GFO_IDH_MocA"/>
    <property type="match status" value="1"/>
</dbReference>
<gene>
    <name evidence="2" type="ORF">C4K68_01020</name>
</gene>
<dbReference type="InterPro" id="IPR051450">
    <property type="entry name" value="Gfo/Idh/MocA_Oxidoreductases"/>
</dbReference>
<evidence type="ECO:0000259" key="1">
    <source>
        <dbReference type="Pfam" id="PF01408"/>
    </source>
</evidence>
<dbReference type="Gene3D" id="3.30.360.10">
    <property type="entry name" value="Dihydrodipicolinate Reductase, domain 2"/>
    <property type="match status" value="1"/>
</dbReference>
<dbReference type="Gene3D" id="3.40.50.720">
    <property type="entry name" value="NAD(P)-binding Rossmann-like Domain"/>
    <property type="match status" value="1"/>
</dbReference>
<evidence type="ECO:0000313" key="3">
    <source>
        <dbReference type="Proteomes" id="UP000238196"/>
    </source>
</evidence>
<name>A0A2S5KWT7_9PROT</name>
<proteinExistence type="predicted"/>
<feature type="domain" description="Gfo/Idh/MocA-like oxidoreductase N-terminal" evidence="1">
    <location>
        <begin position="2"/>
        <end position="102"/>
    </location>
</feature>
<protein>
    <recommendedName>
        <fullName evidence="1">Gfo/Idh/MocA-like oxidoreductase N-terminal domain-containing protein</fullName>
    </recommendedName>
</protein>
<dbReference type="GO" id="GO:0000166">
    <property type="term" value="F:nucleotide binding"/>
    <property type="evidence" value="ECO:0007669"/>
    <property type="project" value="InterPro"/>
</dbReference>
<dbReference type="InterPro" id="IPR036291">
    <property type="entry name" value="NAD(P)-bd_dom_sf"/>
</dbReference>
<organism evidence="2 3">
    <name type="scientific">Proteobacteria bacterium 228</name>
    <dbReference type="NCBI Taxonomy" id="2083153"/>
    <lineage>
        <taxon>Bacteria</taxon>
        <taxon>Pseudomonadati</taxon>
        <taxon>Pseudomonadota</taxon>
    </lineage>
</organism>
<dbReference type="SUPFAM" id="SSF51735">
    <property type="entry name" value="NAD(P)-binding Rossmann-fold domains"/>
    <property type="match status" value="1"/>
</dbReference>
<dbReference type="PANTHER" id="PTHR43377">
    <property type="entry name" value="BILIVERDIN REDUCTASE A"/>
    <property type="match status" value="1"/>
</dbReference>
<evidence type="ECO:0000313" key="2">
    <source>
        <dbReference type="EMBL" id="PPC79317.1"/>
    </source>
</evidence>
<dbReference type="AlphaFoldDB" id="A0A2S5KWT7"/>
<dbReference type="InterPro" id="IPR000683">
    <property type="entry name" value="Gfo/Idh/MocA-like_OxRdtase_N"/>
</dbReference>
<comment type="caution">
    <text evidence="2">The sequence shown here is derived from an EMBL/GenBank/DDBJ whole genome shotgun (WGS) entry which is preliminary data.</text>
</comment>
<sequence>MMKIGLVGCGRWGKLILRDLKLLGAIVTVYAPSSDSVENALTFNADRIVRSFDDLLNFECDGYIIASPTLYHAKNMYDLLGKGKPIFTEKPLCCRAEDADLLSEVGRDLIFVMDKWKYHNGINKIAEISQKMPYGNPKKIILKRLQWSSPHTDVDASWILVPHDIAIIQKIFGCTPEVKSVLSHSNAGESIDSIHAFMKVGDVDVVLEVSSQSVLTERSILVVFDKASVLLCDSVGDHLLVHHVKNHFGDKPEKIFFESNMPLQDEIKHFLQYLDGERIELQSPVMEAADSVRLICKLREMSLKV</sequence>
<dbReference type="PANTHER" id="PTHR43377:SF1">
    <property type="entry name" value="BILIVERDIN REDUCTASE A"/>
    <property type="match status" value="1"/>
</dbReference>
<dbReference type="EMBL" id="PRLP01000003">
    <property type="protein sequence ID" value="PPC79317.1"/>
    <property type="molecule type" value="Genomic_DNA"/>
</dbReference>